<keyword evidence="3" id="KW-1185">Reference proteome</keyword>
<sequence>MHIQPKDDEEHACRNRVHYLTLDHFADSMHVATETEDCEKQKRQTRSRGDRGYKRKDSDAISKPSSAVTEEQVKSKATYPLPPTEIHDGRLFRKVG</sequence>
<dbReference type="Proteomes" id="UP000663193">
    <property type="component" value="Chromosome 12"/>
</dbReference>
<feature type="compositionally biased region" description="Basic and acidic residues" evidence="1">
    <location>
        <begin position="38"/>
        <end position="60"/>
    </location>
</feature>
<proteinExistence type="predicted"/>
<evidence type="ECO:0000256" key="1">
    <source>
        <dbReference type="SAM" id="MobiDB-lite"/>
    </source>
</evidence>
<dbReference type="EMBL" id="CP069034">
    <property type="protein sequence ID" value="QRD01454.1"/>
    <property type="molecule type" value="Genomic_DNA"/>
</dbReference>
<gene>
    <name evidence="2" type="ORF">JI435_121130</name>
</gene>
<evidence type="ECO:0000313" key="3">
    <source>
        <dbReference type="Proteomes" id="UP000663193"/>
    </source>
</evidence>
<dbReference type="KEGG" id="pno:SNOG_12113"/>
<name>A0A7U2FA23_PHANO</name>
<evidence type="ECO:0000313" key="2">
    <source>
        <dbReference type="EMBL" id="QRD01454.1"/>
    </source>
</evidence>
<reference evidence="3" key="1">
    <citation type="journal article" date="2021" name="BMC Genomics">
        <title>Chromosome-level genome assembly and manually-curated proteome of model necrotroph Parastagonospora nodorum Sn15 reveals a genome-wide trove of candidate effector homologs, and redundancy of virulence-related functions within an accessory chromosome.</title>
        <authorList>
            <person name="Bertazzoni S."/>
            <person name="Jones D.A.B."/>
            <person name="Phan H.T."/>
            <person name="Tan K.-C."/>
            <person name="Hane J.K."/>
        </authorList>
    </citation>
    <scope>NUCLEOTIDE SEQUENCE [LARGE SCALE GENOMIC DNA]</scope>
    <source>
        <strain evidence="3">SN15 / ATCC MYA-4574 / FGSC 10173)</strain>
    </source>
</reference>
<protein>
    <submittedName>
        <fullName evidence="2">Uncharacterized protein</fullName>
    </submittedName>
</protein>
<dbReference type="RefSeq" id="XP_001802347.1">
    <property type="nucleotide sequence ID" value="XM_001802295.1"/>
</dbReference>
<accession>A0A7U2FA23</accession>
<feature type="compositionally biased region" description="Basic and acidic residues" evidence="1">
    <location>
        <begin position="85"/>
        <end position="96"/>
    </location>
</feature>
<dbReference type="VEuPathDB" id="FungiDB:JI435_121130"/>
<dbReference type="OrthoDB" id="3801193at2759"/>
<organism evidence="2 3">
    <name type="scientific">Phaeosphaeria nodorum (strain SN15 / ATCC MYA-4574 / FGSC 10173)</name>
    <name type="common">Glume blotch fungus</name>
    <name type="synonym">Parastagonospora nodorum</name>
    <dbReference type="NCBI Taxonomy" id="321614"/>
    <lineage>
        <taxon>Eukaryota</taxon>
        <taxon>Fungi</taxon>
        <taxon>Dikarya</taxon>
        <taxon>Ascomycota</taxon>
        <taxon>Pezizomycotina</taxon>
        <taxon>Dothideomycetes</taxon>
        <taxon>Pleosporomycetidae</taxon>
        <taxon>Pleosporales</taxon>
        <taxon>Pleosporineae</taxon>
        <taxon>Phaeosphaeriaceae</taxon>
        <taxon>Parastagonospora</taxon>
    </lineage>
</organism>
<feature type="region of interest" description="Disordered" evidence="1">
    <location>
        <begin position="32"/>
        <end position="96"/>
    </location>
</feature>
<dbReference type="AlphaFoldDB" id="A0A7U2FA23"/>